<accession>Q2SHS1</accession>
<dbReference type="Proteomes" id="UP000000238">
    <property type="component" value="Chromosome"/>
</dbReference>
<dbReference type="KEGG" id="hch:HCH_03037"/>
<evidence type="ECO:0000259" key="2">
    <source>
        <dbReference type="Pfam" id="PF24298"/>
    </source>
</evidence>
<protein>
    <recommendedName>
        <fullName evidence="2">DUF7482 domain-containing protein</fullName>
    </recommendedName>
</protein>
<reference evidence="3 4" key="1">
    <citation type="journal article" date="2005" name="Nucleic Acids Res.">
        <title>Genomic blueprint of Hahella chejuensis, a marine microbe producing an algicidal agent.</title>
        <authorList>
            <person name="Jeong H."/>
            <person name="Yim J.H."/>
            <person name="Lee C."/>
            <person name="Choi S.-H."/>
            <person name="Park Y.K."/>
            <person name="Yoon S.H."/>
            <person name="Hur C.-G."/>
            <person name="Kang H.-Y."/>
            <person name="Kim D."/>
            <person name="Lee H.H."/>
            <person name="Park K.H."/>
            <person name="Park S.-H."/>
            <person name="Park H.-S."/>
            <person name="Lee H.K."/>
            <person name="Oh T.K."/>
            <person name="Kim J.F."/>
        </authorList>
    </citation>
    <scope>NUCLEOTIDE SEQUENCE [LARGE SCALE GENOMIC DNA]</scope>
    <source>
        <strain evidence="3 4">KCTC 2396</strain>
    </source>
</reference>
<dbReference type="EMBL" id="CP000155">
    <property type="protein sequence ID" value="ABC29803.1"/>
    <property type="molecule type" value="Genomic_DNA"/>
</dbReference>
<gene>
    <name evidence="3" type="ordered locus">HCH_03037</name>
</gene>
<dbReference type="OrthoDB" id="107145at2"/>
<feature type="domain" description="DUF7482" evidence="2">
    <location>
        <begin position="39"/>
        <end position="171"/>
    </location>
</feature>
<evidence type="ECO:0000313" key="3">
    <source>
        <dbReference type="EMBL" id="ABC29803.1"/>
    </source>
</evidence>
<organism evidence="3 4">
    <name type="scientific">Hahella chejuensis (strain KCTC 2396)</name>
    <dbReference type="NCBI Taxonomy" id="349521"/>
    <lineage>
        <taxon>Bacteria</taxon>
        <taxon>Pseudomonadati</taxon>
        <taxon>Pseudomonadota</taxon>
        <taxon>Gammaproteobacteria</taxon>
        <taxon>Oceanospirillales</taxon>
        <taxon>Hahellaceae</taxon>
        <taxon>Hahella</taxon>
    </lineage>
</organism>
<feature type="signal peptide" evidence="1">
    <location>
        <begin position="1"/>
        <end position="17"/>
    </location>
</feature>
<dbReference type="RefSeq" id="WP_011396872.1">
    <property type="nucleotide sequence ID" value="NC_007645.1"/>
</dbReference>
<dbReference type="eggNOG" id="ENOG5032TRY">
    <property type="taxonomic scope" value="Bacteria"/>
</dbReference>
<evidence type="ECO:0000313" key="4">
    <source>
        <dbReference type="Proteomes" id="UP000000238"/>
    </source>
</evidence>
<keyword evidence="1" id="KW-0732">Signal</keyword>
<dbReference type="HOGENOM" id="CLU_1568862_0_0_6"/>
<name>Q2SHS1_HAHCH</name>
<dbReference type="AlphaFoldDB" id="Q2SHS1"/>
<evidence type="ECO:0000256" key="1">
    <source>
        <dbReference type="SAM" id="SignalP"/>
    </source>
</evidence>
<sequence>MLRLAIGVFILAMTGCAGQGYSNAHSAHVNLAAHPAWYNGERVYYVTTDVSDRAMAESMQANYAPRLRDAIPDYPKPPQVRTVLERVYRVRNFDQPSIFPSAPEPLSSNHVNLQYSPLWLMYEVVWKAGATPVELKSEEQIFVAESQGKLEILRTDIVVNCPVVRYEGERIDRYQW</sequence>
<proteinExistence type="predicted"/>
<feature type="chain" id="PRO_5004215453" description="DUF7482 domain-containing protein" evidence="1">
    <location>
        <begin position="18"/>
        <end position="176"/>
    </location>
</feature>
<keyword evidence="4" id="KW-1185">Reference proteome</keyword>
<dbReference type="Pfam" id="PF24298">
    <property type="entry name" value="DUF7482"/>
    <property type="match status" value="1"/>
</dbReference>
<dbReference type="PROSITE" id="PS51257">
    <property type="entry name" value="PROKAR_LIPOPROTEIN"/>
    <property type="match status" value="1"/>
</dbReference>
<dbReference type="InterPro" id="IPR055905">
    <property type="entry name" value="DUF7482"/>
</dbReference>